<dbReference type="PANTHER" id="PTHR32182:SF0">
    <property type="entry name" value="DNA REPLICATION AND REPAIR PROTEIN RECF"/>
    <property type="match status" value="1"/>
</dbReference>
<evidence type="ECO:0000256" key="5">
    <source>
        <dbReference type="ARBA" id="ARBA00022705"/>
    </source>
</evidence>
<comment type="function">
    <text evidence="12 13 14">The RecF protein is involved in DNA metabolism; it is required for DNA replication and normal SOS inducibility. RecF binds preferentially to single-stranded, linear DNA. It also seems to bind ATP.</text>
</comment>
<dbReference type="GO" id="GO:0003697">
    <property type="term" value="F:single-stranded DNA binding"/>
    <property type="evidence" value="ECO:0007669"/>
    <property type="project" value="UniProtKB-UniRule"/>
</dbReference>
<evidence type="ECO:0000313" key="17">
    <source>
        <dbReference type="Proteomes" id="UP001247307"/>
    </source>
</evidence>
<evidence type="ECO:0000256" key="7">
    <source>
        <dbReference type="ARBA" id="ARBA00022763"/>
    </source>
</evidence>
<dbReference type="PANTHER" id="PTHR32182">
    <property type="entry name" value="DNA REPLICATION AND REPAIR PROTEIN RECF"/>
    <property type="match status" value="1"/>
</dbReference>
<dbReference type="GO" id="GO:0005737">
    <property type="term" value="C:cytoplasm"/>
    <property type="evidence" value="ECO:0007669"/>
    <property type="project" value="UniProtKB-SubCell"/>
</dbReference>
<dbReference type="PROSITE" id="PS00618">
    <property type="entry name" value="RECF_2"/>
    <property type="match status" value="1"/>
</dbReference>
<keyword evidence="5 13" id="KW-0235">DNA replication</keyword>
<keyword evidence="17" id="KW-1185">Reference proteome</keyword>
<dbReference type="GO" id="GO:0009432">
    <property type="term" value="P:SOS response"/>
    <property type="evidence" value="ECO:0007669"/>
    <property type="project" value="UniProtKB-UniRule"/>
</dbReference>
<evidence type="ECO:0000256" key="2">
    <source>
        <dbReference type="ARBA" id="ARBA00008016"/>
    </source>
</evidence>
<dbReference type="GO" id="GO:0005524">
    <property type="term" value="F:ATP binding"/>
    <property type="evidence" value="ECO:0007669"/>
    <property type="project" value="UniProtKB-UniRule"/>
</dbReference>
<evidence type="ECO:0000256" key="1">
    <source>
        <dbReference type="ARBA" id="ARBA00004496"/>
    </source>
</evidence>
<name>A0AAE3YH35_9MICC</name>
<dbReference type="RefSeq" id="WP_309850573.1">
    <property type="nucleotide sequence ID" value="NZ_BAAAIU010000005.1"/>
</dbReference>
<organism evidence="16 17">
    <name type="scientific">Falsarthrobacter nasiphocae</name>
    <dbReference type="NCBI Taxonomy" id="189863"/>
    <lineage>
        <taxon>Bacteria</taxon>
        <taxon>Bacillati</taxon>
        <taxon>Actinomycetota</taxon>
        <taxon>Actinomycetes</taxon>
        <taxon>Micrococcales</taxon>
        <taxon>Micrococcaceae</taxon>
        <taxon>Falsarthrobacter</taxon>
    </lineage>
</organism>
<evidence type="ECO:0000256" key="3">
    <source>
        <dbReference type="ARBA" id="ARBA00020170"/>
    </source>
</evidence>
<keyword evidence="11 13" id="KW-0742">SOS response</keyword>
<dbReference type="SUPFAM" id="SSF52540">
    <property type="entry name" value="P-loop containing nucleoside triphosphate hydrolases"/>
    <property type="match status" value="1"/>
</dbReference>
<evidence type="ECO:0000256" key="6">
    <source>
        <dbReference type="ARBA" id="ARBA00022741"/>
    </source>
</evidence>
<keyword evidence="6 13" id="KW-0547">Nucleotide-binding</keyword>
<comment type="caution">
    <text evidence="16">The sequence shown here is derived from an EMBL/GenBank/DDBJ whole genome shotgun (WGS) entry which is preliminary data.</text>
</comment>
<dbReference type="HAMAP" id="MF_00365">
    <property type="entry name" value="RecF"/>
    <property type="match status" value="1"/>
</dbReference>
<dbReference type="NCBIfam" id="TIGR00611">
    <property type="entry name" value="recf"/>
    <property type="match status" value="1"/>
</dbReference>
<evidence type="ECO:0000256" key="13">
    <source>
        <dbReference type="HAMAP-Rule" id="MF_00365"/>
    </source>
</evidence>
<evidence type="ECO:0000256" key="4">
    <source>
        <dbReference type="ARBA" id="ARBA00022490"/>
    </source>
</evidence>
<reference evidence="16" key="1">
    <citation type="submission" date="2023-07" db="EMBL/GenBank/DDBJ databases">
        <title>Sequencing the genomes of 1000 actinobacteria strains.</title>
        <authorList>
            <person name="Klenk H.-P."/>
        </authorList>
    </citation>
    <scope>NUCLEOTIDE SEQUENCE</scope>
    <source>
        <strain evidence="16">DSM 13988</strain>
    </source>
</reference>
<evidence type="ECO:0000256" key="9">
    <source>
        <dbReference type="ARBA" id="ARBA00023125"/>
    </source>
</evidence>
<accession>A0AAE3YH35</accession>
<proteinExistence type="inferred from homology"/>
<dbReference type="Gene3D" id="3.40.50.300">
    <property type="entry name" value="P-loop containing nucleotide triphosphate hydrolases"/>
    <property type="match status" value="1"/>
</dbReference>
<evidence type="ECO:0000259" key="15">
    <source>
        <dbReference type="SMART" id="SM00382"/>
    </source>
</evidence>
<evidence type="ECO:0000256" key="11">
    <source>
        <dbReference type="ARBA" id="ARBA00023236"/>
    </source>
</evidence>
<feature type="binding site" evidence="13">
    <location>
        <begin position="30"/>
        <end position="37"/>
    </location>
    <ligand>
        <name>ATP</name>
        <dbReference type="ChEBI" id="CHEBI:30616"/>
    </ligand>
</feature>
<evidence type="ECO:0000313" key="16">
    <source>
        <dbReference type="EMBL" id="MDR6892070.1"/>
    </source>
</evidence>
<evidence type="ECO:0000256" key="12">
    <source>
        <dbReference type="ARBA" id="ARBA00025401"/>
    </source>
</evidence>
<keyword evidence="7 13" id="KW-0227">DNA damage</keyword>
<dbReference type="GO" id="GO:0000731">
    <property type="term" value="P:DNA synthesis involved in DNA repair"/>
    <property type="evidence" value="ECO:0007669"/>
    <property type="project" value="TreeGrafter"/>
</dbReference>
<dbReference type="AlphaFoldDB" id="A0AAE3YH35"/>
<comment type="similarity">
    <text evidence="2 13 14">Belongs to the RecF family.</text>
</comment>
<dbReference type="PROSITE" id="PS00617">
    <property type="entry name" value="RECF_1"/>
    <property type="match status" value="1"/>
</dbReference>
<evidence type="ECO:0000256" key="8">
    <source>
        <dbReference type="ARBA" id="ARBA00022840"/>
    </source>
</evidence>
<dbReference type="InterPro" id="IPR042174">
    <property type="entry name" value="RecF_2"/>
</dbReference>
<dbReference type="SMART" id="SM00382">
    <property type="entry name" value="AAA"/>
    <property type="match status" value="1"/>
</dbReference>
<keyword evidence="4 13" id="KW-0963">Cytoplasm</keyword>
<dbReference type="GO" id="GO:0006260">
    <property type="term" value="P:DNA replication"/>
    <property type="evidence" value="ECO:0007669"/>
    <property type="project" value="UniProtKB-UniRule"/>
</dbReference>
<keyword evidence="8 13" id="KW-0067">ATP-binding</keyword>
<comment type="subcellular location">
    <subcellularLocation>
        <location evidence="1 13 14">Cytoplasm</location>
    </subcellularLocation>
</comment>
<dbReference type="Pfam" id="PF02463">
    <property type="entry name" value="SMC_N"/>
    <property type="match status" value="1"/>
</dbReference>
<dbReference type="Proteomes" id="UP001247307">
    <property type="component" value="Unassembled WGS sequence"/>
</dbReference>
<evidence type="ECO:0000256" key="14">
    <source>
        <dbReference type="RuleBase" id="RU000578"/>
    </source>
</evidence>
<sequence>MYIDRLSLTDFRTYAQADVRLGPGVNVLVGPNGVGKTNIVEAIGCLSTLSSHRVSTDAPMVRFNQERAVVRARIVRGGQQSILELEIAPGRTNRARINRSAPMRAREILGIARTVLFAPEDLALVKGEPGGRRRFLDDLVVTLYPYLGQARADYEKVLRQRNALLRSGRRGWNEGHESTIDVWDQQLATAATALTAARLGVLRDLDPHVETAYGRLTDGGKPTEIVYISSLAGDVDAQRLSPDASGAGELASLSAPELYRRYLEALAGARQRDRERGTTTIGPHRDDVALILGGAPAKGFASHGESWSFALALRLGAFELMRQDDPSEAACPILILDDVFAELDARRRQRLGALVQQAEQVIITAAVGEDLPADLAGRTLRVSPGTVTDPQGERA</sequence>
<dbReference type="InterPro" id="IPR018078">
    <property type="entry name" value="DNA-binding_RecF_CS"/>
</dbReference>
<dbReference type="Gene3D" id="1.20.1050.90">
    <property type="entry name" value="RecF/RecN/SMC, N-terminal domain"/>
    <property type="match status" value="1"/>
</dbReference>
<evidence type="ECO:0000256" key="10">
    <source>
        <dbReference type="ARBA" id="ARBA00023204"/>
    </source>
</evidence>
<keyword evidence="10 13" id="KW-0234">DNA repair</keyword>
<protein>
    <recommendedName>
        <fullName evidence="3 13">DNA replication and repair protein RecF</fullName>
    </recommendedName>
</protein>
<dbReference type="EMBL" id="JAVDUI010000001">
    <property type="protein sequence ID" value="MDR6892070.1"/>
    <property type="molecule type" value="Genomic_DNA"/>
</dbReference>
<gene>
    <name evidence="13" type="primary">recF</name>
    <name evidence="16" type="ORF">J2S35_001010</name>
</gene>
<dbReference type="InterPro" id="IPR003593">
    <property type="entry name" value="AAA+_ATPase"/>
</dbReference>
<feature type="domain" description="AAA+ ATPase" evidence="15">
    <location>
        <begin position="22"/>
        <end position="386"/>
    </location>
</feature>
<dbReference type="InterPro" id="IPR027417">
    <property type="entry name" value="P-loop_NTPase"/>
</dbReference>
<dbReference type="InterPro" id="IPR003395">
    <property type="entry name" value="RecF/RecN/SMC_N"/>
</dbReference>
<dbReference type="GO" id="GO:0006302">
    <property type="term" value="P:double-strand break repair"/>
    <property type="evidence" value="ECO:0007669"/>
    <property type="project" value="TreeGrafter"/>
</dbReference>
<dbReference type="InterPro" id="IPR001238">
    <property type="entry name" value="DNA-binding_RecF"/>
</dbReference>
<keyword evidence="9 13" id="KW-0238">DNA-binding</keyword>